<evidence type="ECO:0000313" key="1">
    <source>
        <dbReference type="EMBL" id="KAH3870651.1"/>
    </source>
</evidence>
<accession>A0A9D4M6S8</accession>
<dbReference type="GO" id="GO:0060070">
    <property type="term" value="P:canonical Wnt signaling pathway"/>
    <property type="evidence" value="ECO:0007669"/>
    <property type="project" value="TreeGrafter"/>
</dbReference>
<organism evidence="1 2">
    <name type="scientific">Dreissena polymorpha</name>
    <name type="common">Zebra mussel</name>
    <name type="synonym">Mytilus polymorpha</name>
    <dbReference type="NCBI Taxonomy" id="45954"/>
    <lineage>
        <taxon>Eukaryota</taxon>
        <taxon>Metazoa</taxon>
        <taxon>Spiralia</taxon>
        <taxon>Lophotrochozoa</taxon>
        <taxon>Mollusca</taxon>
        <taxon>Bivalvia</taxon>
        <taxon>Autobranchia</taxon>
        <taxon>Heteroconchia</taxon>
        <taxon>Euheterodonta</taxon>
        <taxon>Imparidentia</taxon>
        <taxon>Neoheterodontei</taxon>
        <taxon>Myida</taxon>
        <taxon>Dreissenoidea</taxon>
        <taxon>Dreissenidae</taxon>
        <taxon>Dreissena</taxon>
    </lineage>
</organism>
<dbReference type="InterPro" id="IPR050778">
    <property type="entry name" value="Cueball_EGF_LRP_Nidogen"/>
</dbReference>
<dbReference type="GO" id="GO:0042813">
    <property type="term" value="F:Wnt receptor activity"/>
    <property type="evidence" value="ECO:0007669"/>
    <property type="project" value="TreeGrafter"/>
</dbReference>
<reference evidence="1" key="2">
    <citation type="submission" date="2020-11" db="EMBL/GenBank/DDBJ databases">
        <authorList>
            <person name="McCartney M.A."/>
            <person name="Auch B."/>
            <person name="Kono T."/>
            <person name="Mallez S."/>
            <person name="Becker A."/>
            <person name="Gohl D.M."/>
            <person name="Silverstein K.A.T."/>
            <person name="Koren S."/>
            <person name="Bechman K.B."/>
            <person name="Herman A."/>
            <person name="Abrahante J.E."/>
            <person name="Garbe J."/>
        </authorList>
    </citation>
    <scope>NUCLEOTIDE SEQUENCE</scope>
    <source>
        <strain evidence="1">Duluth1</strain>
        <tissue evidence="1">Whole animal</tissue>
    </source>
</reference>
<dbReference type="SUPFAM" id="SSF63825">
    <property type="entry name" value="YWTD domain"/>
    <property type="match status" value="1"/>
</dbReference>
<reference evidence="1" key="1">
    <citation type="journal article" date="2019" name="bioRxiv">
        <title>The Genome of the Zebra Mussel, Dreissena polymorpha: A Resource for Invasive Species Research.</title>
        <authorList>
            <person name="McCartney M.A."/>
            <person name="Auch B."/>
            <person name="Kono T."/>
            <person name="Mallez S."/>
            <person name="Zhang Y."/>
            <person name="Obille A."/>
            <person name="Becker A."/>
            <person name="Abrahante J.E."/>
            <person name="Garbe J."/>
            <person name="Badalamenti J.P."/>
            <person name="Herman A."/>
            <person name="Mangelson H."/>
            <person name="Liachko I."/>
            <person name="Sullivan S."/>
            <person name="Sone E.D."/>
            <person name="Koren S."/>
            <person name="Silverstein K.A.T."/>
            <person name="Beckman K.B."/>
            <person name="Gohl D.M."/>
        </authorList>
    </citation>
    <scope>NUCLEOTIDE SEQUENCE</scope>
    <source>
        <strain evidence="1">Duluth1</strain>
        <tissue evidence="1">Whole animal</tissue>
    </source>
</reference>
<dbReference type="Gene3D" id="2.120.10.30">
    <property type="entry name" value="TolB, C-terminal domain"/>
    <property type="match status" value="1"/>
</dbReference>
<dbReference type="EMBL" id="JAIWYP010000002">
    <property type="protein sequence ID" value="KAH3870651.1"/>
    <property type="molecule type" value="Genomic_DNA"/>
</dbReference>
<name>A0A9D4M6S8_DREPO</name>
<protein>
    <recommendedName>
        <fullName evidence="3">Vitellogenin receptor</fullName>
    </recommendedName>
</protein>
<dbReference type="InterPro" id="IPR011042">
    <property type="entry name" value="6-blade_b-propeller_TolB-like"/>
</dbReference>
<gene>
    <name evidence="1" type="ORF">DPMN_033839</name>
</gene>
<dbReference type="GO" id="GO:0005886">
    <property type="term" value="C:plasma membrane"/>
    <property type="evidence" value="ECO:0007669"/>
    <property type="project" value="TreeGrafter"/>
</dbReference>
<sequence length="71" mass="8065">MVEGLAVDWISNNIYWADSLYDWIMIGSMYTNPGYKIVVRDGLTGPSGVAVHPEKGWSFIRNSFIRHATFI</sequence>
<dbReference type="PANTHER" id="PTHR46513:SF13">
    <property type="entry name" value="EGF-LIKE DOMAIN-CONTAINING PROTEIN"/>
    <property type="match status" value="1"/>
</dbReference>
<evidence type="ECO:0000313" key="2">
    <source>
        <dbReference type="Proteomes" id="UP000828390"/>
    </source>
</evidence>
<proteinExistence type="predicted"/>
<comment type="caution">
    <text evidence="1">The sequence shown here is derived from an EMBL/GenBank/DDBJ whole genome shotgun (WGS) entry which is preliminary data.</text>
</comment>
<dbReference type="AlphaFoldDB" id="A0A9D4M6S8"/>
<dbReference type="Proteomes" id="UP000828390">
    <property type="component" value="Unassembled WGS sequence"/>
</dbReference>
<dbReference type="GO" id="GO:0017147">
    <property type="term" value="F:Wnt-protein binding"/>
    <property type="evidence" value="ECO:0007669"/>
    <property type="project" value="TreeGrafter"/>
</dbReference>
<dbReference type="PANTHER" id="PTHR46513">
    <property type="entry name" value="VITELLOGENIN RECEPTOR-LIKE PROTEIN-RELATED-RELATED"/>
    <property type="match status" value="1"/>
</dbReference>
<keyword evidence="2" id="KW-1185">Reference proteome</keyword>
<evidence type="ECO:0008006" key="3">
    <source>
        <dbReference type="Google" id="ProtNLM"/>
    </source>
</evidence>